<proteinExistence type="predicted"/>
<keyword evidence="2" id="KW-1185">Reference proteome</keyword>
<organism evidence="1 2">
    <name type="scientific">Nesidiocoris tenuis</name>
    <dbReference type="NCBI Taxonomy" id="355587"/>
    <lineage>
        <taxon>Eukaryota</taxon>
        <taxon>Metazoa</taxon>
        <taxon>Ecdysozoa</taxon>
        <taxon>Arthropoda</taxon>
        <taxon>Hexapoda</taxon>
        <taxon>Insecta</taxon>
        <taxon>Pterygota</taxon>
        <taxon>Neoptera</taxon>
        <taxon>Paraneoptera</taxon>
        <taxon>Hemiptera</taxon>
        <taxon>Heteroptera</taxon>
        <taxon>Panheteroptera</taxon>
        <taxon>Cimicomorpha</taxon>
        <taxon>Miridae</taxon>
        <taxon>Dicyphina</taxon>
        <taxon>Nesidiocoris</taxon>
    </lineage>
</organism>
<reference evidence="1 2" key="1">
    <citation type="submission" date="2023-09" db="EMBL/GenBank/DDBJ databases">
        <title>Nesidiocoris tenuis whole genome shotgun sequence.</title>
        <authorList>
            <person name="Shibata T."/>
            <person name="Shimoda M."/>
            <person name="Kobayashi T."/>
            <person name="Uehara T."/>
        </authorList>
    </citation>
    <scope>NUCLEOTIDE SEQUENCE [LARGE SCALE GENOMIC DNA]</scope>
    <source>
        <strain evidence="1 2">Japan</strain>
    </source>
</reference>
<dbReference type="EMBL" id="AP028913">
    <property type="protein sequence ID" value="BES94484.1"/>
    <property type="molecule type" value="Genomic_DNA"/>
</dbReference>
<dbReference type="PRINTS" id="PR02040">
    <property type="entry name" value="CDK2IP"/>
</dbReference>
<gene>
    <name evidence="1" type="ORF">NTJ_07292</name>
</gene>
<accession>A0ABN7AT74</accession>
<dbReference type="InterPro" id="IPR023250">
    <property type="entry name" value="Cyclin-dep_Kinase_2_interact"/>
</dbReference>
<evidence type="ECO:0000313" key="2">
    <source>
        <dbReference type="Proteomes" id="UP001307889"/>
    </source>
</evidence>
<evidence type="ECO:0000313" key="1">
    <source>
        <dbReference type="EMBL" id="BES94484.1"/>
    </source>
</evidence>
<protein>
    <submittedName>
        <fullName evidence="1">Uncharacterized protein</fullName>
    </submittedName>
</protein>
<sequence length="204" mass="22686">MTTPPASPSAKVFSPVKLAESPCQTQRGNLTGAPRKVKDNVAEIFNTVQKWNKLHADGVAVLRKISQDILPDEETKEQSKTTMEALRKNCELAKDVKDKMAVLVDGLATVHGQFESLEKLDKLNRTSGEPIFLTWPMSLFVALSKRVYSAYCNQLALNVHIVESVAFSTKKSARGMVEIWLYQPCVDPIVNFELECALKETGFT</sequence>
<name>A0ABN7AT74_9HEMI</name>
<dbReference type="Proteomes" id="UP001307889">
    <property type="component" value="Chromosome 5"/>
</dbReference>